<dbReference type="Pfam" id="PF00248">
    <property type="entry name" value="Aldo_ket_red"/>
    <property type="match status" value="1"/>
</dbReference>
<accession>A8LNX7</accession>
<reference evidence="4" key="1">
    <citation type="journal article" date="2010" name="ISME J.">
        <title>The complete genome sequence of the algal symbiont Dinoroseobacter shibae: a hitchhiker's guide to life in the sea.</title>
        <authorList>
            <person name="Wagner-Dobler I."/>
            <person name="Ballhausen B."/>
            <person name="Berger M."/>
            <person name="Brinkhoff T."/>
            <person name="Buchholz I."/>
            <person name="Bunk B."/>
            <person name="Cypionka H."/>
            <person name="Daniel R."/>
            <person name="Drepper T."/>
            <person name="Gerdts G."/>
            <person name="Hahnke S."/>
            <person name="Han C."/>
            <person name="Jahn D."/>
            <person name="Kalhoefer D."/>
            <person name="Kiss H."/>
            <person name="Klenk H.P."/>
            <person name="Kyrpides N."/>
            <person name="Liebl W."/>
            <person name="Liesegang H."/>
            <person name="Meincke L."/>
            <person name="Pati A."/>
            <person name="Petersen J."/>
            <person name="Piekarski T."/>
            <person name="Pommerenke C."/>
            <person name="Pradella S."/>
            <person name="Pukall R."/>
            <person name="Rabus R."/>
            <person name="Stackebrandt E."/>
            <person name="Thole S."/>
            <person name="Thompson L."/>
            <person name="Tielen P."/>
            <person name="Tomasch J."/>
            <person name="von Jan M."/>
            <person name="Wanphrut N."/>
            <person name="Wichels A."/>
            <person name="Zech H."/>
            <person name="Simon M."/>
        </authorList>
    </citation>
    <scope>NUCLEOTIDE SEQUENCE [LARGE SCALE GENOMIC DNA]</scope>
    <source>
        <strain evidence="4">DSM 16493 / NCIMB 14021 / DFL 12</strain>
    </source>
</reference>
<dbReference type="GO" id="GO:0016491">
    <property type="term" value="F:oxidoreductase activity"/>
    <property type="evidence" value="ECO:0007669"/>
    <property type="project" value="UniProtKB-KW"/>
</dbReference>
<evidence type="ECO:0000256" key="1">
    <source>
        <dbReference type="ARBA" id="ARBA00023002"/>
    </source>
</evidence>
<dbReference type="AlphaFoldDB" id="A8LNX7"/>
<organism evidence="3 4">
    <name type="scientific">Dinoroseobacter shibae (strain DSM 16493 / NCIMB 14021 / DFL 12)</name>
    <dbReference type="NCBI Taxonomy" id="398580"/>
    <lineage>
        <taxon>Bacteria</taxon>
        <taxon>Pseudomonadati</taxon>
        <taxon>Pseudomonadota</taxon>
        <taxon>Alphaproteobacteria</taxon>
        <taxon>Rhodobacterales</taxon>
        <taxon>Roseobacteraceae</taxon>
        <taxon>Dinoroseobacter</taxon>
    </lineage>
</organism>
<protein>
    <submittedName>
        <fullName evidence="3">Oxidoreductase</fullName>
    </submittedName>
</protein>
<dbReference type="Proteomes" id="UP000006833">
    <property type="component" value="Chromosome"/>
</dbReference>
<dbReference type="InterPro" id="IPR018170">
    <property type="entry name" value="Aldo/ket_reductase_CS"/>
</dbReference>
<gene>
    <name evidence="3" type="ordered locus">Dshi_0539</name>
</gene>
<dbReference type="GO" id="GO:0005829">
    <property type="term" value="C:cytosol"/>
    <property type="evidence" value="ECO:0007669"/>
    <property type="project" value="TreeGrafter"/>
</dbReference>
<dbReference type="HOGENOM" id="CLU_023205_2_0_5"/>
<dbReference type="EMBL" id="CP000830">
    <property type="protein sequence ID" value="ABV92285.1"/>
    <property type="molecule type" value="Genomic_DNA"/>
</dbReference>
<dbReference type="PANTHER" id="PTHR43364:SF4">
    <property type="entry name" value="NAD(P)-LINKED OXIDOREDUCTASE SUPERFAMILY PROTEIN"/>
    <property type="match status" value="1"/>
</dbReference>
<dbReference type="OrthoDB" id="9803483at2"/>
<dbReference type="Gene3D" id="3.20.20.100">
    <property type="entry name" value="NADP-dependent oxidoreductase domain"/>
    <property type="match status" value="1"/>
</dbReference>
<dbReference type="KEGG" id="dsh:Dshi_0539"/>
<feature type="domain" description="NADP-dependent oxidoreductase" evidence="2">
    <location>
        <begin position="15"/>
        <end position="296"/>
    </location>
</feature>
<evidence type="ECO:0000313" key="3">
    <source>
        <dbReference type="EMBL" id="ABV92285.1"/>
    </source>
</evidence>
<keyword evidence="1" id="KW-0560">Oxidoreductase</keyword>
<dbReference type="RefSeq" id="WP_012177217.1">
    <property type="nucleotide sequence ID" value="NC_009952.1"/>
</dbReference>
<dbReference type="InterPro" id="IPR036812">
    <property type="entry name" value="NAD(P)_OxRdtase_dom_sf"/>
</dbReference>
<dbReference type="InterPro" id="IPR050523">
    <property type="entry name" value="AKR_Detox_Biosynth"/>
</dbReference>
<dbReference type="eggNOG" id="COG0667">
    <property type="taxonomic scope" value="Bacteria"/>
</dbReference>
<keyword evidence="4" id="KW-1185">Reference proteome</keyword>
<dbReference type="PROSITE" id="PS00062">
    <property type="entry name" value="ALDOKETO_REDUCTASE_2"/>
    <property type="match status" value="1"/>
</dbReference>
<proteinExistence type="predicted"/>
<dbReference type="PANTHER" id="PTHR43364">
    <property type="entry name" value="NADH-SPECIFIC METHYLGLYOXAL REDUCTASE-RELATED"/>
    <property type="match status" value="1"/>
</dbReference>
<evidence type="ECO:0000313" key="4">
    <source>
        <dbReference type="Proteomes" id="UP000006833"/>
    </source>
</evidence>
<name>A8LNX7_DINSH</name>
<evidence type="ECO:0000259" key="2">
    <source>
        <dbReference type="Pfam" id="PF00248"/>
    </source>
</evidence>
<dbReference type="SUPFAM" id="SSF51430">
    <property type="entry name" value="NAD(P)-linked oxidoreductase"/>
    <property type="match status" value="1"/>
</dbReference>
<sequence>MTQLTTRSGAPASSLCFGCMQFGGTADKPASAAMFEACRAAGINFFDTAHVYTEGRSETWLGEMVTDQADDLLIATKVGYVGGSGRANIRTTFDESLRRLGLDAVDILYLHRWDAETPLEETFEALADLQSAGRFRYIGVSNFAAWQVMKAQAVAEQFGTRIDILQPMYSLIKRQAEVEILPMALSEGIAVAPYSPLGGGLLTGKYAEGGTGRLTENEKYEMRYSMPWMHEAAVALRVLAAEIGAAPATLAVAWAAAHPGVKAPIISARDVAQLDASLAARDMALPPDLYARITALSQTPPPATDRLEEALS</sequence>
<dbReference type="InterPro" id="IPR023210">
    <property type="entry name" value="NADP_OxRdtase_dom"/>
</dbReference>